<evidence type="ECO:0000256" key="1">
    <source>
        <dbReference type="SAM" id="Phobius"/>
    </source>
</evidence>
<gene>
    <name evidence="3" type="ORF">SAMN00120144_2958</name>
</gene>
<evidence type="ECO:0000259" key="2">
    <source>
        <dbReference type="Pfam" id="PF00487"/>
    </source>
</evidence>
<dbReference type="Proteomes" id="UP000192266">
    <property type="component" value="Unassembled WGS sequence"/>
</dbReference>
<dbReference type="PANTHER" id="PTHR36459:SF1">
    <property type="entry name" value="FATTY ACID DESATURASE DOMAIN-CONTAINING PROTEIN-RELATED"/>
    <property type="match status" value="1"/>
</dbReference>
<keyword evidence="1" id="KW-0812">Transmembrane</keyword>
<protein>
    <submittedName>
        <fullName evidence="3">Fatty acid desaturase</fullName>
    </submittedName>
</protein>
<name>A0A1W1VU81_9BACT</name>
<keyword evidence="1" id="KW-1133">Transmembrane helix</keyword>
<evidence type="ECO:0000313" key="4">
    <source>
        <dbReference type="Proteomes" id="UP000192266"/>
    </source>
</evidence>
<keyword evidence="1" id="KW-0472">Membrane</keyword>
<feature type="transmembrane region" description="Helical" evidence="1">
    <location>
        <begin position="38"/>
        <end position="58"/>
    </location>
</feature>
<dbReference type="OrthoDB" id="634389at2"/>
<proteinExistence type="predicted"/>
<feature type="transmembrane region" description="Helical" evidence="1">
    <location>
        <begin position="194"/>
        <end position="219"/>
    </location>
</feature>
<dbReference type="InterPro" id="IPR005804">
    <property type="entry name" value="FA_desaturase_dom"/>
</dbReference>
<dbReference type="Pfam" id="PF00487">
    <property type="entry name" value="FA_desaturase"/>
    <property type="match status" value="1"/>
</dbReference>
<dbReference type="RefSeq" id="WP_084446372.1">
    <property type="nucleotide sequence ID" value="NZ_FWWW01000074.1"/>
</dbReference>
<dbReference type="STRING" id="645990.SAMN00120144_2958"/>
<keyword evidence="4" id="KW-1185">Reference proteome</keyword>
<feature type="transmembrane region" description="Helical" evidence="1">
    <location>
        <begin position="156"/>
        <end position="173"/>
    </location>
</feature>
<feature type="domain" description="Fatty acid desaturase" evidence="2">
    <location>
        <begin position="66"/>
        <end position="293"/>
    </location>
</feature>
<reference evidence="3 4" key="1">
    <citation type="submission" date="2017-04" db="EMBL/GenBank/DDBJ databases">
        <authorList>
            <person name="Afonso C.L."/>
            <person name="Miller P.J."/>
            <person name="Scott M.A."/>
            <person name="Spackman E."/>
            <person name="Goraichik I."/>
            <person name="Dimitrov K.M."/>
            <person name="Suarez D.L."/>
            <person name="Swayne D.E."/>
        </authorList>
    </citation>
    <scope>NUCLEOTIDE SEQUENCE [LARGE SCALE GENOMIC DNA]</scope>
    <source>
        <strain evidence="3 4">DSM 11622</strain>
    </source>
</reference>
<organism evidence="3 4">
    <name type="scientific">Hymenobacter roseosalivarius DSM 11622</name>
    <dbReference type="NCBI Taxonomy" id="645990"/>
    <lineage>
        <taxon>Bacteria</taxon>
        <taxon>Pseudomonadati</taxon>
        <taxon>Bacteroidota</taxon>
        <taxon>Cytophagia</taxon>
        <taxon>Cytophagales</taxon>
        <taxon>Hymenobacteraceae</taxon>
        <taxon>Hymenobacter</taxon>
    </lineage>
</organism>
<dbReference type="EMBL" id="FWWW01000074">
    <property type="protein sequence ID" value="SMB96909.1"/>
    <property type="molecule type" value="Genomic_DNA"/>
</dbReference>
<dbReference type="PANTHER" id="PTHR36459">
    <property type="entry name" value="ORF"/>
    <property type="match status" value="1"/>
</dbReference>
<dbReference type="AlphaFoldDB" id="A0A1W1VU81"/>
<dbReference type="GO" id="GO:0006629">
    <property type="term" value="P:lipid metabolic process"/>
    <property type="evidence" value="ECO:0007669"/>
    <property type="project" value="InterPro"/>
</dbReference>
<sequence length="365" mass="42525">MKALPAVLTDPVYHKPATYSWLDTQLLKVCQDERDLPFARLLVNISLTLIPLALLLYVPGLPGWLWWSAAVLFHFLNNIRFKGPFGLMLHCVCHRPLFKKEHDWLNMGIPWVIGPLFGQTPETYYTHHMGMHHAENNMPEDTSSTMRYQRDSLGSFLQYLGDFIAVGIFRLLSYFKRKKKQKFLFKSIRGEAAFFALCVGLSFVNWPATFTVFILPFLISRVIMMLGNWTQHAFVNPIDPANAYHNSVTCLNTKYNHKCWNDGYHTSHHVRPALHWTEHPNHFLKTLPKYVQHEAIVFDGIHWLHLFAWLMTKRYDLMARHFVNVGERYTSDEEVIELLKSRTRRFAETTPYAPVPSSRLVSHGV</sequence>
<accession>A0A1W1VU81</accession>
<evidence type="ECO:0000313" key="3">
    <source>
        <dbReference type="EMBL" id="SMB96909.1"/>
    </source>
</evidence>